<keyword evidence="6" id="KW-0378">Hydrolase</keyword>
<dbReference type="SUPFAM" id="SSF56529">
    <property type="entry name" value="FAH"/>
    <property type="match status" value="1"/>
</dbReference>
<dbReference type="EMBL" id="CAJPVI010000051">
    <property type="protein sequence ID" value="CAG2158925.1"/>
    <property type="molecule type" value="Genomic_DNA"/>
</dbReference>
<evidence type="ECO:0000313" key="14">
    <source>
        <dbReference type="Proteomes" id="UP000672657"/>
    </source>
</evidence>
<comment type="caution">
    <text evidence="13">The sequence shown here is derived from an EMBL/GenBank/DDBJ whole genome shotgun (WGS) entry which is preliminary data.</text>
</comment>
<dbReference type="SUPFAM" id="SSF63433">
    <property type="entry name" value="Fumarylacetoacetate hydrolase, FAH, N-terminal domain"/>
    <property type="match status" value="1"/>
</dbReference>
<keyword evidence="9" id="KW-0828">Tyrosine catabolism</keyword>
<dbReference type="PANTHER" id="PTHR43069:SF2">
    <property type="entry name" value="FUMARYLACETOACETASE"/>
    <property type="match status" value="1"/>
</dbReference>
<keyword evidence="5" id="KW-0479">Metal-binding</keyword>
<evidence type="ECO:0000313" key="13">
    <source>
        <dbReference type="EMBL" id="CAG2158925.1"/>
    </source>
</evidence>
<sequence length="461" mass="50245">MRLGAIPSYWNSIVKNIFNAGNTEGALRLNETHDPELKSFVESANDPATDFPIQNLPLAVFRRAGSMQTFRVGTAIGNQVLDIGAVTSLLDGSARQAAQACRASSMTALMDLGQGHWSALRLGLSRLLRHNSKAIGAVRECLLPIRDAEFGLPFKIANFTDYGASVHHVHKVTKIALPENPHLEPNMIWNPVGFHSRASSIRTNGQRFLRPRGQTGVFKDGAPVFGPSQKLDYEAELGIFIARNTELGRPLSVDEADDVIFGFCVLNDWTSRDIMFWERLPLGPFLSKNFATTISPWVVTRDALEPFRRSWERSAPYPDPLPNLDSAQDRTRGALDVKVEILLQTEKGEASGFGPVSLGLSNTRDLYWSVAQLVAHFTSTGCSLEQGDMIGTGTISGPGADECGCMFELTLGGQAAVDMPTGERRGFVEDGDTVTVRAYCEADGFRRIGFGEAGSTVLPNN</sequence>
<accession>A0ABN7QAM9</accession>
<keyword evidence="7" id="KW-0106">Calcium</keyword>
<dbReference type="Pfam" id="PF09298">
    <property type="entry name" value="FAA_hydrolase_N"/>
    <property type="match status" value="1"/>
</dbReference>
<evidence type="ECO:0000256" key="9">
    <source>
        <dbReference type="ARBA" id="ARBA00022878"/>
    </source>
</evidence>
<dbReference type="Gene3D" id="3.90.850.10">
    <property type="entry name" value="Fumarylacetoacetase-like, C-terminal domain"/>
    <property type="match status" value="1"/>
</dbReference>
<evidence type="ECO:0000256" key="7">
    <source>
        <dbReference type="ARBA" id="ARBA00022837"/>
    </source>
</evidence>
<dbReference type="InterPro" id="IPR011234">
    <property type="entry name" value="Fumarylacetoacetase-like_C"/>
</dbReference>
<reference evidence="13 14" key="1">
    <citation type="submission" date="2021-03" db="EMBL/GenBank/DDBJ databases">
        <authorList>
            <person name="Peeters C."/>
        </authorList>
    </citation>
    <scope>NUCLEOTIDE SEQUENCE [LARGE SCALE GENOMIC DNA]</scope>
    <source>
        <strain evidence="13 14">LMG 26411</strain>
    </source>
</reference>
<evidence type="ECO:0000259" key="11">
    <source>
        <dbReference type="Pfam" id="PF01557"/>
    </source>
</evidence>
<evidence type="ECO:0000256" key="4">
    <source>
        <dbReference type="ARBA" id="ARBA00012094"/>
    </source>
</evidence>
<dbReference type="InterPro" id="IPR036663">
    <property type="entry name" value="Fumarylacetoacetase_C_sf"/>
</dbReference>
<comment type="cofactor">
    <cofactor evidence="1">
        <name>Ca(2+)</name>
        <dbReference type="ChEBI" id="CHEBI:29108"/>
    </cofactor>
</comment>
<keyword evidence="14" id="KW-1185">Reference proteome</keyword>
<dbReference type="Gene3D" id="2.30.30.230">
    <property type="entry name" value="Fumarylacetoacetase, N-terminal domain"/>
    <property type="match status" value="1"/>
</dbReference>
<evidence type="ECO:0000256" key="2">
    <source>
        <dbReference type="ARBA" id="ARBA00001946"/>
    </source>
</evidence>
<evidence type="ECO:0000256" key="5">
    <source>
        <dbReference type="ARBA" id="ARBA00022723"/>
    </source>
</evidence>
<dbReference type="InterPro" id="IPR015377">
    <property type="entry name" value="Fumarylacetoacetase_N"/>
</dbReference>
<evidence type="ECO:0000256" key="8">
    <source>
        <dbReference type="ARBA" id="ARBA00022842"/>
    </source>
</evidence>
<evidence type="ECO:0000256" key="10">
    <source>
        <dbReference type="ARBA" id="ARBA00023232"/>
    </source>
</evidence>
<dbReference type="PANTHER" id="PTHR43069">
    <property type="entry name" value="FUMARYLACETOACETASE"/>
    <property type="match status" value="1"/>
</dbReference>
<feature type="domain" description="Fumarylacetoacetase N-terminal" evidence="12">
    <location>
        <begin position="54"/>
        <end position="153"/>
    </location>
</feature>
<name>A0ABN7QAM9_9BURK</name>
<protein>
    <recommendedName>
        <fullName evidence="4">fumarylacetoacetase</fullName>
        <ecNumber evidence="4">3.7.1.2</ecNumber>
    </recommendedName>
</protein>
<dbReference type="EC" id="3.7.1.2" evidence="4"/>
<feature type="domain" description="Fumarylacetoacetase-like C-terminal" evidence="11">
    <location>
        <begin position="161"/>
        <end position="456"/>
    </location>
</feature>
<keyword evidence="8" id="KW-0460">Magnesium</keyword>
<dbReference type="Proteomes" id="UP000672657">
    <property type="component" value="Unassembled WGS sequence"/>
</dbReference>
<organism evidence="13 14">
    <name type="scientific">Cupriavidus numazuensis</name>
    <dbReference type="NCBI Taxonomy" id="221992"/>
    <lineage>
        <taxon>Bacteria</taxon>
        <taxon>Pseudomonadati</taxon>
        <taxon>Pseudomonadota</taxon>
        <taxon>Betaproteobacteria</taxon>
        <taxon>Burkholderiales</taxon>
        <taxon>Burkholderiaceae</taxon>
        <taxon>Cupriavidus</taxon>
    </lineage>
</organism>
<dbReference type="InterPro" id="IPR005959">
    <property type="entry name" value="Fumarylacetoacetase"/>
</dbReference>
<evidence type="ECO:0000256" key="1">
    <source>
        <dbReference type="ARBA" id="ARBA00001913"/>
    </source>
</evidence>
<keyword evidence="10" id="KW-0585">Phenylalanine catabolism</keyword>
<dbReference type="InterPro" id="IPR036462">
    <property type="entry name" value="Fumarylacetoacetase_N_sf"/>
</dbReference>
<gene>
    <name evidence="13" type="ORF">LMG26411_06305</name>
</gene>
<comment type="cofactor">
    <cofactor evidence="2">
        <name>Mg(2+)</name>
        <dbReference type="ChEBI" id="CHEBI:18420"/>
    </cofactor>
</comment>
<proteinExistence type="predicted"/>
<evidence type="ECO:0000259" key="12">
    <source>
        <dbReference type="Pfam" id="PF09298"/>
    </source>
</evidence>
<dbReference type="NCBIfam" id="TIGR01266">
    <property type="entry name" value="fum_ac_acetase"/>
    <property type="match status" value="1"/>
</dbReference>
<comment type="pathway">
    <text evidence="3">Amino-acid degradation; L-phenylalanine degradation; acetoacetate and fumarate from L-phenylalanine: step 6/6.</text>
</comment>
<dbReference type="Pfam" id="PF01557">
    <property type="entry name" value="FAA_hydrolase"/>
    <property type="match status" value="1"/>
</dbReference>
<evidence type="ECO:0000256" key="6">
    <source>
        <dbReference type="ARBA" id="ARBA00022801"/>
    </source>
</evidence>
<evidence type="ECO:0000256" key="3">
    <source>
        <dbReference type="ARBA" id="ARBA00004782"/>
    </source>
</evidence>